<evidence type="ECO:0000256" key="1">
    <source>
        <dbReference type="ARBA" id="ARBA00000707"/>
    </source>
</evidence>
<dbReference type="PROSITE" id="PS50235">
    <property type="entry name" value="USP_3"/>
    <property type="match status" value="1"/>
</dbReference>
<dbReference type="Gene3D" id="3.90.70.10">
    <property type="entry name" value="Cysteine proteinases"/>
    <property type="match status" value="1"/>
</dbReference>
<evidence type="ECO:0000256" key="7">
    <source>
        <dbReference type="ARBA" id="ARBA00022807"/>
    </source>
</evidence>
<keyword evidence="4" id="KW-0645">Protease</keyword>
<feature type="region of interest" description="Disordered" evidence="8">
    <location>
        <begin position="484"/>
        <end position="504"/>
    </location>
</feature>
<reference evidence="11" key="2">
    <citation type="journal article" date="2023" name="Microbiol Resour">
        <title>Decontamination and Annotation of the Draft Genome Sequence of the Oomycete Lagenidium giganteum ARSEF 373.</title>
        <authorList>
            <person name="Morgan W.R."/>
            <person name="Tartar A."/>
        </authorList>
    </citation>
    <scope>NUCLEOTIDE SEQUENCE</scope>
    <source>
        <strain evidence="11">ARSEF 373</strain>
    </source>
</reference>
<dbReference type="InterPro" id="IPR050164">
    <property type="entry name" value="Peptidase_C19"/>
</dbReference>
<dbReference type="EMBL" id="DAKRPA010000220">
    <property type="protein sequence ID" value="DAZ95053.1"/>
    <property type="molecule type" value="Genomic_DNA"/>
</dbReference>
<dbReference type="GO" id="GO:0005634">
    <property type="term" value="C:nucleus"/>
    <property type="evidence" value="ECO:0007669"/>
    <property type="project" value="TreeGrafter"/>
</dbReference>
<comment type="catalytic activity">
    <reaction evidence="1">
        <text>Thiol-dependent hydrolysis of ester, thioester, amide, peptide and isopeptide bonds formed by the C-terminal Gly of ubiquitin (a 76-residue protein attached to proteins as an intracellular targeting signal).</text>
        <dbReference type="EC" id="3.4.19.12"/>
    </reaction>
</comment>
<proteinExistence type="inferred from homology"/>
<dbReference type="SUPFAM" id="SSF57850">
    <property type="entry name" value="RING/U-box"/>
    <property type="match status" value="1"/>
</dbReference>
<dbReference type="Pfam" id="PF00443">
    <property type="entry name" value="UCH"/>
    <property type="match status" value="1"/>
</dbReference>
<dbReference type="PANTHER" id="PTHR24006">
    <property type="entry name" value="UBIQUITIN CARBOXYL-TERMINAL HYDROLASE"/>
    <property type="match status" value="1"/>
</dbReference>
<dbReference type="InterPro" id="IPR029071">
    <property type="entry name" value="Ubiquitin-like_domsf"/>
</dbReference>
<evidence type="ECO:0000313" key="11">
    <source>
        <dbReference type="EMBL" id="DAZ95053.1"/>
    </source>
</evidence>
<dbReference type="SUPFAM" id="SSF54236">
    <property type="entry name" value="Ubiquitin-like"/>
    <property type="match status" value="1"/>
</dbReference>
<accession>A0AAV2YNZ7</accession>
<evidence type="ECO:0000313" key="12">
    <source>
        <dbReference type="Proteomes" id="UP001146120"/>
    </source>
</evidence>
<dbReference type="InterPro" id="IPR001394">
    <property type="entry name" value="Peptidase_C19_UCH"/>
</dbReference>
<evidence type="ECO:0000256" key="4">
    <source>
        <dbReference type="ARBA" id="ARBA00022670"/>
    </source>
</evidence>
<dbReference type="PROSITE" id="PS50053">
    <property type="entry name" value="UBIQUITIN_2"/>
    <property type="match status" value="1"/>
</dbReference>
<dbReference type="CDD" id="cd02257">
    <property type="entry name" value="Peptidase_C19"/>
    <property type="match status" value="1"/>
</dbReference>
<evidence type="ECO:0000256" key="5">
    <source>
        <dbReference type="ARBA" id="ARBA00022786"/>
    </source>
</evidence>
<sequence length="725" mass="80461">MMVCKAPSPPSNHRTRQGSGKKRGDHSPPQEQQGSLDSIASVSAQSTPCNGWEETGAWEDLSVCVSCGFVGCLSQNHFKQHFQEMTALPRGSDGLTRVRCDRLHPKHFVSFRAAYRTFWSVQVLFSSRYRARSLGSCVVCGGCFPCQQEILDAPEKLEQQRRECEETFIEIASKNKRKWKQRLYTSSSVLSSDSQSVSPPPPPLHDGAASDTIESDTPRTSPPTTASLKDKCHRKKSRDVVSCNGNKLTHEATSESESSLENRATGVVGFSNLGNTCYFNAATQAMVTTAHYFPLHFSEEVLEKPQVPVASTFILLNETIKKKAGYDRSRPVEPEDDGTDDADDDEPRNKSGRRAKADKKQAKDGVTGKRTRVLTVSPLLKEIRRKFSQFRGHNQQDAHELLLSFLWAVDEELDPPKASGEDTDSHADKTTGSSANTKQIFVKTEDGQTISMQVADDTTVEQLRSMLAERLQLDEVDMLMSRNGRSASVRKASSSGPRAEKDNNIVPVGAPYNFARRLFSGQLVNVVTCAHCGNKSKSFEDSFQLSLSIPSATRDDAVSIQDCLKAFAEVSRLEVCHGNGYDCEKCSRASADKGDAGAAPILRDATMRHMIARTPLVLVLHLKRLCRTKKISHHVSFPATLGLSDNMLVSGQERCTYELMATVVHMGNRRSGHYVAYVSRLLGPPDAPVRRWYYVSDSTVTVVEEEQVLRCEAYMLFYRRIENKS</sequence>
<keyword evidence="5" id="KW-0833">Ubl conjugation pathway</keyword>
<keyword evidence="7" id="KW-0788">Thiol protease</keyword>
<dbReference type="GO" id="GO:0006508">
    <property type="term" value="P:proteolysis"/>
    <property type="evidence" value="ECO:0007669"/>
    <property type="project" value="UniProtKB-KW"/>
</dbReference>
<feature type="compositionally biased region" description="Basic and acidic residues" evidence="8">
    <location>
        <begin position="419"/>
        <end position="429"/>
    </location>
</feature>
<evidence type="ECO:0000259" key="10">
    <source>
        <dbReference type="PROSITE" id="PS50235"/>
    </source>
</evidence>
<dbReference type="Gene3D" id="3.10.20.90">
    <property type="entry name" value="Phosphatidylinositol 3-kinase Catalytic Subunit, Chain A, domain 1"/>
    <property type="match status" value="1"/>
</dbReference>
<dbReference type="InterPro" id="IPR013083">
    <property type="entry name" value="Znf_RING/FYVE/PHD"/>
</dbReference>
<evidence type="ECO:0000259" key="9">
    <source>
        <dbReference type="PROSITE" id="PS50053"/>
    </source>
</evidence>
<name>A0AAV2YNZ7_9STRA</name>
<feature type="compositionally biased region" description="Basic and acidic residues" evidence="8">
    <location>
        <begin position="358"/>
        <end position="367"/>
    </location>
</feature>
<dbReference type="InterPro" id="IPR038765">
    <property type="entry name" value="Papain-like_cys_pep_sf"/>
</dbReference>
<comment type="similarity">
    <text evidence="2">Belongs to the peptidase C19 family.</text>
</comment>
<feature type="compositionally biased region" description="Polar residues" evidence="8">
    <location>
        <begin position="484"/>
        <end position="496"/>
    </location>
</feature>
<feature type="region of interest" description="Disordered" evidence="8">
    <location>
        <begin position="1"/>
        <end position="37"/>
    </location>
</feature>
<organism evidence="11 12">
    <name type="scientific">Lagenidium giganteum</name>
    <dbReference type="NCBI Taxonomy" id="4803"/>
    <lineage>
        <taxon>Eukaryota</taxon>
        <taxon>Sar</taxon>
        <taxon>Stramenopiles</taxon>
        <taxon>Oomycota</taxon>
        <taxon>Peronosporomycetes</taxon>
        <taxon>Pythiales</taxon>
        <taxon>Pythiaceae</taxon>
    </lineage>
</organism>
<evidence type="ECO:0000256" key="3">
    <source>
        <dbReference type="ARBA" id="ARBA00012759"/>
    </source>
</evidence>
<feature type="region of interest" description="Disordered" evidence="8">
    <location>
        <begin position="190"/>
        <end position="233"/>
    </location>
</feature>
<feature type="domain" description="Ubiquitin-like" evidence="9">
    <location>
        <begin position="438"/>
        <end position="485"/>
    </location>
</feature>
<dbReference type="GO" id="GO:0004843">
    <property type="term" value="F:cysteine-type deubiquitinase activity"/>
    <property type="evidence" value="ECO:0007669"/>
    <property type="project" value="UniProtKB-EC"/>
</dbReference>
<dbReference type="InterPro" id="IPR028889">
    <property type="entry name" value="USP"/>
</dbReference>
<comment type="caution">
    <text evidence="11">The sequence shown here is derived from an EMBL/GenBank/DDBJ whole genome shotgun (WGS) entry which is preliminary data.</text>
</comment>
<dbReference type="SUPFAM" id="SSF54001">
    <property type="entry name" value="Cysteine proteinases"/>
    <property type="match status" value="1"/>
</dbReference>
<protein>
    <recommendedName>
        <fullName evidence="3">ubiquitinyl hydrolase 1</fullName>
        <ecNumber evidence="3">3.4.19.12</ecNumber>
    </recommendedName>
</protein>
<dbReference type="CDD" id="cd17039">
    <property type="entry name" value="Ubl_ubiquitin_like"/>
    <property type="match status" value="1"/>
</dbReference>
<dbReference type="EC" id="3.4.19.12" evidence="3"/>
<feature type="compositionally biased region" description="Basic residues" evidence="8">
    <location>
        <begin position="13"/>
        <end position="24"/>
    </location>
</feature>
<dbReference type="Gene3D" id="3.30.40.10">
    <property type="entry name" value="Zinc/RING finger domain, C3HC4 (zinc finger)"/>
    <property type="match status" value="1"/>
</dbReference>
<evidence type="ECO:0000256" key="2">
    <source>
        <dbReference type="ARBA" id="ARBA00009085"/>
    </source>
</evidence>
<feature type="region of interest" description="Disordered" evidence="8">
    <location>
        <begin position="414"/>
        <end position="435"/>
    </location>
</feature>
<evidence type="ECO:0000256" key="8">
    <source>
        <dbReference type="SAM" id="MobiDB-lite"/>
    </source>
</evidence>
<feature type="compositionally biased region" description="Polar residues" evidence="8">
    <location>
        <begin position="218"/>
        <end position="227"/>
    </location>
</feature>
<dbReference type="InterPro" id="IPR000626">
    <property type="entry name" value="Ubiquitin-like_dom"/>
</dbReference>
<gene>
    <name evidence="11" type="ORF">N0F65_002787</name>
</gene>
<dbReference type="AlphaFoldDB" id="A0AAV2YNZ7"/>
<reference evidence="11" key="1">
    <citation type="submission" date="2022-11" db="EMBL/GenBank/DDBJ databases">
        <authorList>
            <person name="Morgan W.R."/>
            <person name="Tartar A."/>
        </authorList>
    </citation>
    <scope>NUCLEOTIDE SEQUENCE</scope>
    <source>
        <strain evidence="11">ARSEF 373</strain>
    </source>
</reference>
<keyword evidence="6" id="KW-0378">Hydrolase</keyword>
<dbReference type="GO" id="GO:0016579">
    <property type="term" value="P:protein deubiquitination"/>
    <property type="evidence" value="ECO:0007669"/>
    <property type="project" value="InterPro"/>
</dbReference>
<keyword evidence="12" id="KW-1185">Reference proteome</keyword>
<dbReference type="PROSITE" id="PS00973">
    <property type="entry name" value="USP_2"/>
    <property type="match status" value="1"/>
</dbReference>
<dbReference type="Proteomes" id="UP001146120">
    <property type="component" value="Unassembled WGS sequence"/>
</dbReference>
<dbReference type="GO" id="GO:0005829">
    <property type="term" value="C:cytosol"/>
    <property type="evidence" value="ECO:0007669"/>
    <property type="project" value="TreeGrafter"/>
</dbReference>
<dbReference type="InterPro" id="IPR018200">
    <property type="entry name" value="USP_CS"/>
</dbReference>
<dbReference type="PANTHER" id="PTHR24006:SF888">
    <property type="entry name" value="UBIQUITIN CARBOXYL-TERMINAL HYDROLASE 30"/>
    <property type="match status" value="1"/>
</dbReference>
<feature type="region of interest" description="Disordered" evidence="8">
    <location>
        <begin position="325"/>
        <end position="368"/>
    </location>
</feature>
<feature type="compositionally biased region" description="Acidic residues" evidence="8">
    <location>
        <begin position="334"/>
        <end position="346"/>
    </location>
</feature>
<feature type="domain" description="USP" evidence="10">
    <location>
        <begin position="268"/>
        <end position="721"/>
    </location>
</feature>
<evidence type="ECO:0000256" key="6">
    <source>
        <dbReference type="ARBA" id="ARBA00022801"/>
    </source>
</evidence>